<accession>A0A6D2IWU1</accession>
<proteinExistence type="predicted"/>
<reference evidence="1" key="1">
    <citation type="submission" date="2020-01" db="EMBL/GenBank/DDBJ databases">
        <authorList>
            <person name="Mishra B."/>
        </authorList>
    </citation>
    <scope>NUCLEOTIDE SEQUENCE [LARGE SCALE GENOMIC DNA]</scope>
</reference>
<sequence>MKPKVGDTLMSSHNGDKERIPLIYLLLISLGVSHYFEKEELLNKAFQDSLDTVAVMFEVFRLRTQHVLRRVQEIQR</sequence>
<organism evidence="1 2">
    <name type="scientific">Microthlaspi erraticum</name>
    <dbReference type="NCBI Taxonomy" id="1685480"/>
    <lineage>
        <taxon>Eukaryota</taxon>
        <taxon>Viridiplantae</taxon>
        <taxon>Streptophyta</taxon>
        <taxon>Embryophyta</taxon>
        <taxon>Tracheophyta</taxon>
        <taxon>Spermatophyta</taxon>
        <taxon>Magnoliopsida</taxon>
        <taxon>eudicotyledons</taxon>
        <taxon>Gunneridae</taxon>
        <taxon>Pentapetalae</taxon>
        <taxon>rosids</taxon>
        <taxon>malvids</taxon>
        <taxon>Brassicales</taxon>
        <taxon>Brassicaceae</taxon>
        <taxon>Coluteocarpeae</taxon>
        <taxon>Microthlaspi</taxon>
    </lineage>
</organism>
<name>A0A6D2IWU1_9BRAS</name>
<gene>
    <name evidence="1" type="ORF">MERR_LOCUS17168</name>
</gene>
<keyword evidence="2" id="KW-1185">Reference proteome</keyword>
<dbReference type="SUPFAM" id="SSF48239">
    <property type="entry name" value="Terpenoid cyclases/Protein prenyltransferases"/>
    <property type="match status" value="1"/>
</dbReference>
<dbReference type="Proteomes" id="UP000467841">
    <property type="component" value="Unassembled WGS sequence"/>
</dbReference>
<evidence type="ECO:0008006" key="3">
    <source>
        <dbReference type="Google" id="ProtNLM"/>
    </source>
</evidence>
<comment type="caution">
    <text evidence="1">The sequence shown here is derived from an EMBL/GenBank/DDBJ whole genome shotgun (WGS) entry which is preliminary data.</text>
</comment>
<dbReference type="EMBL" id="CACVBM020001087">
    <property type="protein sequence ID" value="CAA7029933.1"/>
    <property type="molecule type" value="Genomic_DNA"/>
</dbReference>
<evidence type="ECO:0000313" key="1">
    <source>
        <dbReference type="EMBL" id="CAA7029933.1"/>
    </source>
</evidence>
<evidence type="ECO:0000313" key="2">
    <source>
        <dbReference type="Proteomes" id="UP000467841"/>
    </source>
</evidence>
<protein>
    <recommendedName>
        <fullName evidence="3">Terpene synthase metal-binding domain-containing protein</fullName>
    </recommendedName>
</protein>
<dbReference type="AlphaFoldDB" id="A0A6D2IWU1"/>
<dbReference type="InterPro" id="IPR008930">
    <property type="entry name" value="Terpenoid_cyclase/PrenylTrfase"/>
</dbReference>